<keyword evidence="3" id="KW-1185">Reference proteome</keyword>
<reference evidence="2" key="1">
    <citation type="submission" date="2022-06" db="EMBL/GenBank/DDBJ databases">
        <title>Uncovering the hologenomic basis of an extraordinary plant invasion.</title>
        <authorList>
            <person name="Bieker V.C."/>
            <person name="Martin M.D."/>
            <person name="Gilbert T."/>
            <person name="Hodgins K."/>
            <person name="Battlay P."/>
            <person name="Petersen B."/>
            <person name="Wilson J."/>
        </authorList>
    </citation>
    <scope>NUCLEOTIDE SEQUENCE</scope>
    <source>
        <strain evidence="2">AA19_3_7</strain>
        <tissue evidence="2">Leaf</tissue>
    </source>
</reference>
<dbReference type="EMBL" id="JAMZMK010008565">
    <property type="protein sequence ID" value="KAI7739818.1"/>
    <property type="molecule type" value="Genomic_DNA"/>
</dbReference>
<dbReference type="Proteomes" id="UP001206925">
    <property type="component" value="Unassembled WGS sequence"/>
</dbReference>
<feature type="coiled-coil region" evidence="1">
    <location>
        <begin position="163"/>
        <end position="194"/>
    </location>
</feature>
<comment type="caution">
    <text evidence="2">The sequence shown here is derived from an EMBL/GenBank/DDBJ whole genome shotgun (WGS) entry which is preliminary data.</text>
</comment>
<evidence type="ECO:0000256" key="1">
    <source>
        <dbReference type="SAM" id="Coils"/>
    </source>
</evidence>
<organism evidence="2 3">
    <name type="scientific">Ambrosia artemisiifolia</name>
    <name type="common">Common ragweed</name>
    <dbReference type="NCBI Taxonomy" id="4212"/>
    <lineage>
        <taxon>Eukaryota</taxon>
        <taxon>Viridiplantae</taxon>
        <taxon>Streptophyta</taxon>
        <taxon>Embryophyta</taxon>
        <taxon>Tracheophyta</taxon>
        <taxon>Spermatophyta</taxon>
        <taxon>Magnoliopsida</taxon>
        <taxon>eudicotyledons</taxon>
        <taxon>Gunneridae</taxon>
        <taxon>Pentapetalae</taxon>
        <taxon>asterids</taxon>
        <taxon>campanulids</taxon>
        <taxon>Asterales</taxon>
        <taxon>Asteraceae</taxon>
        <taxon>Asteroideae</taxon>
        <taxon>Heliantheae alliance</taxon>
        <taxon>Heliantheae</taxon>
        <taxon>Ambrosia</taxon>
    </lineage>
</organism>
<sequence length="304" mass="34039">VEDFNVVAPQLKNLNISATLTHNNQCLISAPVLEFLIYKVFSGLPLSTNDFLSLEKADICVSCPKDAHQVLRLLQQLHNVKFLTLNLEIVELLSSSVELMSYQPSPFVNLKSLKIHPAGGLLEVPKRNTVKMSMELKSYLLDSSPGATLTMVSREDVRAMKDAKFAQDLISELRELLEHEKARIETKMAKMHEQGRPQVSGHIGTYIDMCWKSTSARIKKGKEKVYHIFSRLQDIKGLLTELPASNQATILPSFSALCAEFDIVMNKITECIKMDCDEDQRRLSVCLHELATTLLPSAQQSATP</sequence>
<keyword evidence="1" id="KW-0175">Coiled coil</keyword>
<feature type="non-terminal residue" evidence="2">
    <location>
        <position position="1"/>
    </location>
</feature>
<gene>
    <name evidence="2" type="ORF">M8C21_024282</name>
</gene>
<protein>
    <submittedName>
        <fullName evidence="2">Uncharacterized protein</fullName>
    </submittedName>
</protein>
<name>A0AAD5CD52_AMBAR</name>
<dbReference type="AlphaFoldDB" id="A0AAD5CD52"/>
<evidence type="ECO:0000313" key="2">
    <source>
        <dbReference type="EMBL" id="KAI7739818.1"/>
    </source>
</evidence>
<proteinExistence type="predicted"/>
<evidence type="ECO:0000313" key="3">
    <source>
        <dbReference type="Proteomes" id="UP001206925"/>
    </source>
</evidence>
<accession>A0AAD5CD52</accession>